<accession>A0A841D9R9</accession>
<evidence type="ECO:0000313" key="1">
    <source>
        <dbReference type="EMBL" id="MBB5965068.1"/>
    </source>
</evidence>
<name>A0A841D9R9_PLAVE</name>
<protein>
    <submittedName>
        <fullName evidence="1">Uncharacterized protein</fullName>
    </submittedName>
</protein>
<dbReference type="RefSeq" id="WP_184944196.1">
    <property type="nucleotide sequence ID" value="NZ_BAAAWZ010000001.1"/>
</dbReference>
<dbReference type="Proteomes" id="UP000562352">
    <property type="component" value="Unassembled WGS sequence"/>
</dbReference>
<dbReference type="EMBL" id="JACHJJ010000015">
    <property type="protein sequence ID" value="MBB5965068.1"/>
    <property type="molecule type" value="Genomic_DNA"/>
</dbReference>
<comment type="caution">
    <text evidence="1">The sequence shown here is derived from an EMBL/GenBank/DDBJ whole genome shotgun (WGS) entry which is preliminary data.</text>
</comment>
<proteinExistence type="predicted"/>
<evidence type="ECO:0000313" key="2">
    <source>
        <dbReference type="Proteomes" id="UP000562352"/>
    </source>
</evidence>
<reference evidence="1 2" key="1">
    <citation type="submission" date="2020-08" db="EMBL/GenBank/DDBJ databases">
        <title>Genomic Encyclopedia of Type Strains, Phase III (KMG-III): the genomes of soil and plant-associated and newly described type strains.</title>
        <authorList>
            <person name="Whitman W."/>
        </authorList>
    </citation>
    <scope>NUCLEOTIDE SEQUENCE [LARGE SCALE GENOMIC DNA]</scope>
    <source>
        <strain evidence="1 2">CECT 3303</strain>
    </source>
</reference>
<sequence>MDFTITITGTATLLMHNSRLANPLDPATKALKSVTSKRGKTDENHEEIARLEHAGSLYFDDDIGPYIPADNIWRALFDGAKKSKRGPRIKEGVFITTDVNPLAYDGPRTIDGLWADENFRHIASVKVGTSRTMRCRPQFRNWRCRATGILDTEILDLAELREIADTAGSLIGLGDWRPRYGRFTATIEEA</sequence>
<keyword evidence="2" id="KW-1185">Reference proteome</keyword>
<gene>
    <name evidence="1" type="ORF">FHS22_004354</name>
</gene>
<organism evidence="1 2">
    <name type="scientific">Planomonospora venezuelensis</name>
    <dbReference type="NCBI Taxonomy" id="1999"/>
    <lineage>
        <taxon>Bacteria</taxon>
        <taxon>Bacillati</taxon>
        <taxon>Actinomycetota</taxon>
        <taxon>Actinomycetes</taxon>
        <taxon>Streptosporangiales</taxon>
        <taxon>Streptosporangiaceae</taxon>
        <taxon>Planomonospora</taxon>
    </lineage>
</organism>
<dbReference type="AlphaFoldDB" id="A0A841D9R9"/>